<dbReference type="Gene3D" id="1.10.3210.10">
    <property type="entry name" value="Hypothetical protein af1432"/>
    <property type="match status" value="1"/>
</dbReference>
<dbReference type="RefSeq" id="WP_014730650.1">
    <property type="nucleotide sequence ID" value="NC_017934.1"/>
</dbReference>
<dbReference type="PROSITE" id="PS51832">
    <property type="entry name" value="HD_GYP"/>
    <property type="match status" value="1"/>
</dbReference>
<dbReference type="STRING" id="660470.Theba_0920"/>
<keyword evidence="3 5" id="KW-1133">Transmembrane helix</keyword>
<evidence type="ECO:0000313" key="9">
    <source>
        <dbReference type="EMBL" id="AFK06627.1"/>
    </source>
</evidence>
<dbReference type="PROSITE" id="PS50839">
    <property type="entry name" value="CHASE"/>
    <property type="match status" value="1"/>
</dbReference>
<feature type="transmembrane region" description="Helical" evidence="5">
    <location>
        <begin position="555"/>
        <end position="576"/>
    </location>
</feature>
<keyword evidence="4 5" id="KW-0472">Membrane</keyword>
<dbReference type="InterPro" id="IPR006674">
    <property type="entry name" value="HD_domain"/>
</dbReference>
<sequence length="792" mass="87992" precursor="true">MPLMRGPSSRLSKRLTGFAAGLSGFAVVVISVVLILLLGVLLSFAEIARGRREFSDRLLRQGRFVQSGLNLDELSRLSGSIDDLDKPEYWRLKSQLEQEYALFPEYRFIYLMGQKENGELFFFIDSEPYGSDDESLPGDIYVDATEYDLEVFREKKAKVLPVITDSWGTLVSVMVPVIDENSGRLLAVLGIDVEANDFWKTVLSYAIKPAVFSLVLVLMAILSGFFIIRRGKLSQEKKGKRVQRYLEAIVFAAFGLAATVMVSSLVRDRQEAARNDAFADLAATHVTSLSRAMKNTRDFQVEALARFFESSSFVSRQEFRNYVGSLSKSNELISWFWIESVSSGGIESFEEGIRREGFPDFFVWEAGNSGAKERVPYRESYYPIQYIEPLESNRNLLGLDLGSLGSAHEVIEEAAGSKLMWASDPVVIPTDEEKDLHFIVFKPILAESAQGHAGFVGAIFHSHAFHSAVPILPSDGDPTVILGLYQIGSGGNPVLLFSSAQESDSHVHENAETSIWHYPENRNIIAVPVMLFGRLFVILAHPGPDFGIVYPTNNWIFILAIGLTVTLSLAILIGSLGNRSFHLEREVGKRTEELRESLEIVSKTMEASVNVLASAVDLRDPYTSGHQRRVAELSVAIGRKLGFEENSLTGLRLSAMIHDVGKIQVPAEILNTPRKLTNLEFDLIKLHPTAGRELFKDIEFPWPVADAIYQHHERLDGSGYPEGISGDQIILEARIIAVADVVEAISSHRPYRPSLGLQSALDEIRSGKGKLFDPEVVDACLEVFDEGFSFSD</sequence>
<dbReference type="KEGG" id="mpg:Theba_0920"/>
<dbReference type="eggNOG" id="COG2206">
    <property type="taxonomic scope" value="Bacteria"/>
</dbReference>
<dbReference type="GO" id="GO:0016020">
    <property type="term" value="C:membrane"/>
    <property type="evidence" value="ECO:0007669"/>
    <property type="project" value="UniProtKB-SubCell"/>
</dbReference>
<dbReference type="InterPro" id="IPR006189">
    <property type="entry name" value="CHASE_dom"/>
</dbReference>
<dbReference type="SUPFAM" id="SSF109604">
    <property type="entry name" value="HD-domain/PDEase-like"/>
    <property type="match status" value="1"/>
</dbReference>
<evidence type="ECO:0000259" key="7">
    <source>
        <dbReference type="PROSITE" id="PS51831"/>
    </source>
</evidence>
<feature type="domain" description="HD-GYP" evidence="8">
    <location>
        <begin position="601"/>
        <end position="792"/>
    </location>
</feature>
<feature type="transmembrane region" description="Helical" evidence="5">
    <location>
        <begin position="20"/>
        <end position="45"/>
    </location>
</feature>
<evidence type="ECO:0000313" key="10">
    <source>
        <dbReference type="Proteomes" id="UP000002881"/>
    </source>
</evidence>
<feature type="transmembrane region" description="Helical" evidence="5">
    <location>
        <begin position="210"/>
        <end position="228"/>
    </location>
</feature>
<reference evidence="9 10" key="1">
    <citation type="journal article" date="2012" name="Genome Biol. Evol.">
        <title>Genome Sequence of the Mesophilic Thermotogales Bacterium Mesotoga prima MesG1.Ag.4.2 Reveals the Largest Thermotogales Genome To Date.</title>
        <authorList>
            <person name="Zhaxybayeva O."/>
            <person name="Swithers K.S."/>
            <person name="Foght J."/>
            <person name="Green A.G."/>
            <person name="Bruce D."/>
            <person name="Detter C."/>
            <person name="Han S."/>
            <person name="Teshima H."/>
            <person name="Han J."/>
            <person name="Woyke T."/>
            <person name="Pitluck S."/>
            <person name="Nolan M."/>
            <person name="Ivanova N."/>
            <person name="Pati A."/>
            <person name="Land M.L."/>
            <person name="Dlutek M."/>
            <person name="Doolittle W.F."/>
            <person name="Noll K.M."/>
            <person name="Nesbo C.L."/>
        </authorList>
    </citation>
    <scope>NUCLEOTIDE SEQUENCE [LARGE SCALE GENOMIC DNA]</scope>
    <source>
        <strain evidence="10">mesG1.Ag.4.2</strain>
    </source>
</reference>
<dbReference type="PANTHER" id="PTHR43155">
    <property type="entry name" value="CYCLIC DI-GMP PHOSPHODIESTERASE PA4108-RELATED"/>
    <property type="match status" value="1"/>
</dbReference>
<dbReference type="PROSITE" id="PS51831">
    <property type="entry name" value="HD"/>
    <property type="match status" value="1"/>
</dbReference>
<comment type="subcellular location">
    <subcellularLocation>
        <location evidence="1">Membrane</location>
    </subcellularLocation>
</comment>
<dbReference type="Gene3D" id="3.30.450.350">
    <property type="entry name" value="CHASE domain"/>
    <property type="match status" value="1"/>
</dbReference>
<keyword evidence="2 5" id="KW-0812">Transmembrane</keyword>
<gene>
    <name evidence="9" type="ORF">Theba_0920</name>
</gene>
<evidence type="ECO:0000259" key="8">
    <source>
        <dbReference type="PROSITE" id="PS51832"/>
    </source>
</evidence>
<name>I2F3X4_9BACT</name>
<dbReference type="Proteomes" id="UP000002881">
    <property type="component" value="Chromosome"/>
</dbReference>
<dbReference type="GO" id="GO:0007165">
    <property type="term" value="P:signal transduction"/>
    <property type="evidence" value="ECO:0007669"/>
    <property type="project" value="UniProtKB-ARBA"/>
</dbReference>
<dbReference type="EMBL" id="CP003532">
    <property type="protein sequence ID" value="AFK06627.1"/>
    <property type="molecule type" value="Genomic_DNA"/>
</dbReference>
<dbReference type="InterPro" id="IPR003607">
    <property type="entry name" value="HD/PDEase_dom"/>
</dbReference>
<evidence type="ECO:0000259" key="6">
    <source>
        <dbReference type="PROSITE" id="PS50839"/>
    </source>
</evidence>
<feature type="domain" description="CHASE" evidence="6">
    <location>
        <begin position="310"/>
        <end position="526"/>
    </location>
</feature>
<proteinExistence type="predicted"/>
<dbReference type="AlphaFoldDB" id="I2F3X4"/>
<dbReference type="SMART" id="SM01079">
    <property type="entry name" value="CHASE"/>
    <property type="match status" value="1"/>
</dbReference>
<dbReference type="eggNOG" id="COG3614">
    <property type="taxonomic scope" value="Bacteria"/>
</dbReference>
<dbReference type="CDD" id="cd00077">
    <property type="entry name" value="HDc"/>
    <property type="match status" value="1"/>
</dbReference>
<evidence type="ECO:0000256" key="2">
    <source>
        <dbReference type="ARBA" id="ARBA00022692"/>
    </source>
</evidence>
<dbReference type="InterPro" id="IPR042240">
    <property type="entry name" value="CHASE_sf"/>
</dbReference>
<dbReference type="HOGENOM" id="CLU_354446_0_0_0"/>
<evidence type="ECO:0000256" key="4">
    <source>
        <dbReference type="ARBA" id="ARBA00023136"/>
    </source>
</evidence>
<organism evidence="9 10">
    <name type="scientific">Mesotoga prima MesG1.Ag.4.2</name>
    <dbReference type="NCBI Taxonomy" id="660470"/>
    <lineage>
        <taxon>Bacteria</taxon>
        <taxon>Thermotogati</taxon>
        <taxon>Thermotogota</taxon>
        <taxon>Thermotogae</taxon>
        <taxon>Kosmotogales</taxon>
        <taxon>Kosmotogaceae</taxon>
        <taxon>Mesotoga</taxon>
    </lineage>
</organism>
<protein>
    <submittedName>
        <fullName evidence="9">HD-GYP domain-containing protein</fullName>
    </submittedName>
</protein>
<feature type="domain" description="HD" evidence="7">
    <location>
        <begin position="623"/>
        <end position="745"/>
    </location>
</feature>
<keyword evidence="10" id="KW-1185">Reference proteome</keyword>
<feature type="transmembrane region" description="Helical" evidence="5">
    <location>
        <begin position="248"/>
        <end position="266"/>
    </location>
</feature>
<feature type="transmembrane region" description="Helical" evidence="5">
    <location>
        <begin position="524"/>
        <end position="543"/>
    </location>
</feature>
<accession>I2F3X4</accession>
<dbReference type="GeneID" id="87106752"/>
<dbReference type="InterPro" id="IPR037522">
    <property type="entry name" value="HD_GYP_dom"/>
</dbReference>
<evidence type="ECO:0000256" key="3">
    <source>
        <dbReference type="ARBA" id="ARBA00022989"/>
    </source>
</evidence>
<evidence type="ECO:0000256" key="5">
    <source>
        <dbReference type="SAM" id="Phobius"/>
    </source>
</evidence>
<dbReference type="Pfam" id="PF13487">
    <property type="entry name" value="HD_5"/>
    <property type="match status" value="1"/>
</dbReference>
<dbReference type="PANTHER" id="PTHR43155:SF2">
    <property type="entry name" value="CYCLIC DI-GMP PHOSPHODIESTERASE PA4108"/>
    <property type="match status" value="1"/>
</dbReference>
<evidence type="ECO:0000256" key="1">
    <source>
        <dbReference type="ARBA" id="ARBA00004370"/>
    </source>
</evidence>
<dbReference type="Pfam" id="PF03924">
    <property type="entry name" value="CHASE"/>
    <property type="match status" value="1"/>
</dbReference>
<dbReference type="GO" id="GO:0003824">
    <property type="term" value="F:catalytic activity"/>
    <property type="evidence" value="ECO:0007669"/>
    <property type="project" value="UniProtKB-ARBA"/>
</dbReference>
<dbReference type="SMART" id="SM00471">
    <property type="entry name" value="HDc"/>
    <property type="match status" value="1"/>
</dbReference>